<dbReference type="Proteomes" id="UP000279457">
    <property type="component" value="Unassembled WGS sequence"/>
</dbReference>
<evidence type="ECO:0000256" key="3">
    <source>
        <dbReference type="ARBA" id="ARBA00014507"/>
    </source>
</evidence>
<keyword evidence="5" id="KW-0281">Fimbrium</keyword>
<comment type="subcellular location">
    <subcellularLocation>
        <location evidence="1">Fimbrium</location>
    </subcellularLocation>
</comment>
<protein>
    <recommendedName>
        <fullName evidence="3">Common pilus major fimbrillin subunit EcpA</fullName>
    </recommendedName>
    <alternativeName>
        <fullName evidence="7">MatB fimbrillin</fullName>
    </alternativeName>
</protein>
<name>A0A3N6SHK7_9GAMM</name>
<evidence type="ECO:0000256" key="8">
    <source>
        <dbReference type="SAM" id="SignalP"/>
    </source>
</evidence>
<keyword evidence="4 8" id="KW-0732">Signal</keyword>
<gene>
    <name evidence="9" type="ORF">EB241_16615</name>
</gene>
<evidence type="ECO:0000256" key="6">
    <source>
        <dbReference type="ARBA" id="ARBA00026091"/>
    </source>
</evidence>
<evidence type="ECO:0000256" key="4">
    <source>
        <dbReference type="ARBA" id="ARBA00022729"/>
    </source>
</evidence>
<evidence type="ECO:0000256" key="1">
    <source>
        <dbReference type="ARBA" id="ARBA00004561"/>
    </source>
</evidence>
<reference evidence="9 10" key="1">
    <citation type="submission" date="2018-10" db="EMBL/GenBank/DDBJ databases">
        <title>Draft genome sequence for the type isolate of Erwinia psidii, agent causal of bacterial blight in guava (Psidium guajava) and wilt and die-back of Eucalyptus spp.</title>
        <authorList>
            <person name="Hermenegildo P.S."/>
            <person name="Santos S.A."/>
            <person name="Guimaraes L.M.S."/>
            <person name="Vidigal P.M.P."/>
            <person name="Pereira I.C."/>
            <person name="Badel J.L."/>
            <person name="Alfenas-Zerbini P."/>
            <person name="Ferreira M.A.S.V."/>
            <person name="Alfenas A.C."/>
        </authorList>
    </citation>
    <scope>NUCLEOTIDE SEQUENCE [LARGE SCALE GENOMIC DNA]</scope>
    <source>
        <strain evidence="9 10">IBSBF 435</strain>
    </source>
</reference>
<dbReference type="EMBL" id="RHHM01000014">
    <property type="protein sequence ID" value="RQM37036.1"/>
    <property type="molecule type" value="Genomic_DNA"/>
</dbReference>
<comment type="subunit">
    <text evidence="6">Self-associates. Forms filaments. Interacts with EcpD.</text>
</comment>
<dbReference type="GO" id="GO:0009289">
    <property type="term" value="C:pilus"/>
    <property type="evidence" value="ECO:0007669"/>
    <property type="project" value="UniProtKB-SubCell"/>
</dbReference>
<dbReference type="Gene3D" id="2.60.40.3290">
    <property type="entry name" value="Fimbrial protein EcpA"/>
    <property type="match status" value="1"/>
</dbReference>
<evidence type="ECO:0000256" key="2">
    <source>
        <dbReference type="ARBA" id="ARBA00007305"/>
    </source>
</evidence>
<evidence type="ECO:0000256" key="7">
    <source>
        <dbReference type="ARBA" id="ARBA00031192"/>
    </source>
</evidence>
<keyword evidence="10" id="KW-1185">Reference proteome</keyword>
<dbReference type="InterPro" id="IPR016514">
    <property type="entry name" value="EcpA"/>
</dbReference>
<comment type="similarity">
    <text evidence="2">Belongs to the EcpA/MatB fimbrillin family.</text>
</comment>
<organism evidence="9 10">
    <name type="scientific">Erwinia psidii</name>
    <dbReference type="NCBI Taxonomy" id="69224"/>
    <lineage>
        <taxon>Bacteria</taxon>
        <taxon>Pseudomonadati</taxon>
        <taxon>Pseudomonadota</taxon>
        <taxon>Gammaproteobacteria</taxon>
        <taxon>Enterobacterales</taxon>
        <taxon>Erwiniaceae</taxon>
        <taxon>Erwinia</taxon>
    </lineage>
</organism>
<dbReference type="InterPro" id="IPR038478">
    <property type="entry name" value="Fimbrillin_EcpA_sf"/>
</dbReference>
<proteinExistence type="inferred from homology"/>
<comment type="caution">
    <text evidence="9">The sequence shown here is derived from an EMBL/GenBank/DDBJ whole genome shotgun (WGS) entry which is preliminary data.</text>
</comment>
<feature type="chain" id="PRO_5017993526" description="Common pilus major fimbrillin subunit EcpA" evidence="8">
    <location>
        <begin position="22"/>
        <end position="195"/>
    </location>
</feature>
<feature type="signal peptide" evidence="8">
    <location>
        <begin position="1"/>
        <end position="21"/>
    </location>
</feature>
<accession>A0A3N6SHK7</accession>
<sequence length="195" mass="20071">MKRLVLVTSLAAALSCANAVADITTSATASWDASATKDTTSSLIVTPLKSLSFQYAESIAAFNSQEGAFDITIQGQDGATDFTLTSQIISNTLSRSTDDSTLNVGVKWNGGSLSKTAAITMIDTAKSQSSGLDTLASPTAFAGSERVSALGAFNFTVDSATSDGSTAAKFSDLADGYWSGDVKVQFTAVWSESAT</sequence>
<dbReference type="PROSITE" id="PS51257">
    <property type="entry name" value="PROKAR_LIPOPROTEIN"/>
    <property type="match status" value="1"/>
</dbReference>
<evidence type="ECO:0000256" key="5">
    <source>
        <dbReference type="ARBA" id="ARBA00023263"/>
    </source>
</evidence>
<evidence type="ECO:0000313" key="9">
    <source>
        <dbReference type="EMBL" id="RQM37036.1"/>
    </source>
</evidence>
<dbReference type="AlphaFoldDB" id="A0A3N6SHK7"/>
<dbReference type="OrthoDB" id="6556380at2"/>
<dbReference type="Pfam" id="PF16449">
    <property type="entry name" value="MatB"/>
    <property type="match status" value="1"/>
</dbReference>
<dbReference type="RefSeq" id="WP_124234155.1">
    <property type="nucleotide sequence ID" value="NZ_RHHM01000014.1"/>
</dbReference>
<evidence type="ECO:0000313" key="10">
    <source>
        <dbReference type="Proteomes" id="UP000279457"/>
    </source>
</evidence>